<name>A0A1J1I1E6_9DIPT</name>
<feature type="compositionally biased region" description="Basic and acidic residues" evidence="5">
    <location>
        <begin position="18"/>
        <end position="48"/>
    </location>
</feature>
<dbReference type="InterPro" id="IPR020103">
    <property type="entry name" value="PsdUridine_synth_cat_dom_sf"/>
</dbReference>
<dbReference type="Proteomes" id="UP000183832">
    <property type="component" value="Unassembled WGS sequence"/>
</dbReference>
<dbReference type="OrthoDB" id="447290at2759"/>
<dbReference type="PANTHER" id="PTHR13326:SF31">
    <property type="entry name" value="PSEUDOURIDYLATE SYNTHASE 7 HOMOLOG"/>
    <property type="match status" value="1"/>
</dbReference>
<evidence type="ECO:0000256" key="3">
    <source>
        <dbReference type="ARBA" id="ARBA00023235"/>
    </source>
</evidence>
<gene>
    <name evidence="7" type="ORF">CLUMA_CG007551</name>
</gene>
<dbReference type="PIRSF" id="PIRSF037016">
    <property type="entry name" value="Pseudouridin_synth_euk_prd"/>
    <property type="match status" value="1"/>
</dbReference>
<comment type="similarity">
    <text evidence="1">Belongs to the pseudouridine synthase TruD family.</text>
</comment>
<evidence type="ECO:0000259" key="6">
    <source>
        <dbReference type="PROSITE" id="PS50984"/>
    </source>
</evidence>
<reference evidence="7 8" key="1">
    <citation type="submission" date="2015-04" db="EMBL/GenBank/DDBJ databases">
        <authorList>
            <person name="Syromyatnikov M.Y."/>
            <person name="Popov V.N."/>
        </authorList>
    </citation>
    <scope>NUCLEOTIDE SEQUENCE [LARGE SCALE GENOMIC DNA]</scope>
</reference>
<proteinExistence type="inferred from homology"/>
<dbReference type="GO" id="GO:0003723">
    <property type="term" value="F:RNA binding"/>
    <property type="evidence" value="ECO:0007669"/>
    <property type="project" value="InterPro"/>
</dbReference>
<feature type="region of interest" description="Disordered" evidence="5">
    <location>
        <begin position="643"/>
        <end position="669"/>
    </location>
</feature>
<feature type="compositionally biased region" description="Basic and acidic residues" evidence="5">
    <location>
        <begin position="643"/>
        <end position="654"/>
    </location>
</feature>
<dbReference type="InterPro" id="IPR042214">
    <property type="entry name" value="TruD_catalytic"/>
</dbReference>
<dbReference type="CDD" id="cd02576">
    <property type="entry name" value="PseudoU_synth_ScPUS7"/>
    <property type="match status" value="1"/>
</dbReference>
<dbReference type="SUPFAM" id="SSF55120">
    <property type="entry name" value="Pseudouridine synthase"/>
    <property type="match status" value="1"/>
</dbReference>
<organism evidence="7 8">
    <name type="scientific">Clunio marinus</name>
    <dbReference type="NCBI Taxonomy" id="568069"/>
    <lineage>
        <taxon>Eukaryota</taxon>
        <taxon>Metazoa</taxon>
        <taxon>Ecdysozoa</taxon>
        <taxon>Arthropoda</taxon>
        <taxon>Hexapoda</taxon>
        <taxon>Insecta</taxon>
        <taxon>Pterygota</taxon>
        <taxon>Neoptera</taxon>
        <taxon>Endopterygota</taxon>
        <taxon>Diptera</taxon>
        <taxon>Nematocera</taxon>
        <taxon>Chironomoidea</taxon>
        <taxon>Chironomidae</taxon>
        <taxon>Clunio</taxon>
    </lineage>
</organism>
<dbReference type="PROSITE" id="PS50984">
    <property type="entry name" value="TRUD"/>
    <property type="match status" value="1"/>
</dbReference>
<keyword evidence="2" id="KW-0819">tRNA processing</keyword>
<dbReference type="EMBL" id="CVRI01000038">
    <property type="protein sequence ID" value="CRK94027.1"/>
    <property type="molecule type" value="Genomic_DNA"/>
</dbReference>
<evidence type="ECO:0000256" key="4">
    <source>
        <dbReference type="ARBA" id="ARBA00036943"/>
    </source>
</evidence>
<dbReference type="AlphaFoldDB" id="A0A1J1I1E6"/>
<keyword evidence="8" id="KW-1185">Reference proteome</keyword>
<keyword evidence="3" id="KW-0413">Isomerase</keyword>
<dbReference type="Pfam" id="PF01142">
    <property type="entry name" value="TruD"/>
    <property type="match status" value="1"/>
</dbReference>
<dbReference type="GO" id="GO:0009982">
    <property type="term" value="F:pseudouridine synthase activity"/>
    <property type="evidence" value="ECO:0007669"/>
    <property type="project" value="InterPro"/>
</dbReference>
<feature type="domain" description="TRUD" evidence="6">
    <location>
        <begin position="315"/>
        <end position="557"/>
    </location>
</feature>
<dbReference type="GO" id="GO:0008033">
    <property type="term" value="P:tRNA processing"/>
    <property type="evidence" value="ECO:0007669"/>
    <property type="project" value="UniProtKB-KW"/>
</dbReference>
<dbReference type="InterPro" id="IPR011760">
    <property type="entry name" value="PsdUridine_synth_TruD_insert"/>
</dbReference>
<dbReference type="GO" id="GO:0001522">
    <property type="term" value="P:pseudouridine synthesis"/>
    <property type="evidence" value="ECO:0007669"/>
    <property type="project" value="InterPro"/>
</dbReference>
<evidence type="ECO:0000313" key="8">
    <source>
        <dbReference type="Proteomes" id="UP000183832"/>
    </source>
</evidence>
<dbReference type="STRING" id="568069.A0A1J1I1E6"/>
<dbReference type="GO" id="GO:0005634">
    <property type="term" value="C:nucleus"/>
    <property type="evidence" value="ECO:0007669"/>
    <property type="project" value="TreeGrafter"/>
</dbReference>
<feature type="region of interest" description="Disordered" evidence="5">
    <location>
        <begin position="1"/>
        <end position="48"/>
    </location>
</feature>
<evidence type="ECO:0000313" key="7">
    <source>
        <dbReference type="EMBL" id="CRK94027.1"/>
    </source>
</evidence>
<dbReference type="PANTHER" id="PTHR13326">
    <property type="entry name" value="TRNA PSEUDOURIDINE SYNTHASE D"/>
    <property type="match status" value="1"/>
</dbReference>
<dbReference type="NCBIfam" id="TIGR00094">
    <property type="entry name" value="tRNA_TruD_broad"/>
    <property type="match status" value="1"/>
</dbReference>
<protein>
    <submittedName>
        <fullName evidence="7">CLUMA_CG007551, isoform A</fullName>
    </submittedName>
</protein>
<dbReference type="InterPro" id="IPR001656">
    <property type="entry name" value="PsdUridine_synth_TruD"/>
</dbReference>
<sequence>MGGNRGNFRNQRRNFRGGRKENFNSRRKESNRFQSDRRENKWQTEERLSEKDVGANQFISTTKGFQGIIKSRYSDFHVNEIDLDGNEAVLSEFALPEISEETVEPEEDYEVEFKELINEEQRKLIEQLIDSKNEEESKSVLIDVTDFDKDKRSKLHKILRSIHGDKIFNNTISENDKKFIQINKSTMKEKARGHAWKWPHEFTYFILHKENIDTLQAIALLSQKLGVKPSFFTYAGTKDKRAKTSQWISVKKMEPNKICQTAKKCQGIRVGNFKFEPECLRLGCLKGNRFRIALRSINGDEKEIEKSLQSLRDIGFLNYYGLQRFGNCVKVPTYLIGKALLASDFKLACELILQERDGEPFYMQKMRKCYAETKDPKQTLDCLHTTNTCVEARLLHGFIKNGSTNYLQALLNLPRNMLMLYTHAYQSLIFNKVASKRRELGLNVLEGDLIFTEEPKVETEGIEINQELSEDEACEETIESKFLTMVRHLTADDVNSGNFTIYDIVLPLPGYDIKYPSNVVGSFYDELLSIDELSSEKLKNKQPVFSLTGAYRKVFVKPENFSWKFMKYQNHDANLILSDYSKIFKDPEPEDDPEGKNMAIILDFILPSSTYATMALRELMKHDTSVESQISLEKEIREASEVKDSDGIVVQKEETIDDDEPDAKKCKTE</sequence>
<evidence type="ECO:0000256" key="5">
    <source>
        <dbReference type="SAM" id="MobiDB-lite"/>
    </source>
</evidence>
<evidence type="ECO:0000256" key="1">
    <source>
        <dbReference type="ARBA" id="ARBA00007953"/>
    </source>
</evidence>
<dbReference type="Gene3D" id="3.30.2350.20">
    <property type="entry name" value="TruD, catalytic domain"/>
    <property type="match status" value="2"/>
</dbReference>
<comment type="catalytic activity">
    <reaction evidence="4">
        <text>a uridine in tRNA = a pseudouridine in tRNA</text>
        <dbReference type="Rhea" id="RHEA:54572"/>
        <dbReference type="Rhea" id="RHEA-COMP:13339"/>
        <dbReference type="Rhea" id="RHEA-COMP:13934"/>
        <dbReference type="ChEBI" id="CHEBI:65314"/>
        <dbReference type="ChEBI" id="CHEBI:65315"/>
    </reaction>
</comment>
<evidence type="ECO:0000256" key="2">
    <source>
        <dbReference type="ARBA" id="ARBA00022694"/>
    </source>
</evidence>
<accession>A0A1J1I1E6</accession>